<evidence type="ECO:0000313" key="3">
    <source>
        <dbReference type="Proteomes" id="UP000222542"/>
    </source>
</evidence>
<dbReference type="PANTHER" id="PTHR33022:SF13">
    <property type="entry name" value="UBIQUITIN-LIKE PROTEASE FAMILY PROFILE DOMAIN-CONTAINING PROTEIN"/>
    <property type="match status" value="1"/>
</dbReference>
<accession>A0A2G2Y984</accession>
<evidence type="ECO:0000256" key="1">
    <source>
        <dbReference type="SAM" id="MobiDB-lite"/>
    </source>
</evidence>
<dbReference type="PANTHER" id="PTHR33022">
    <property type="entry name" value="DUF1985 DOMAIN-CONTAINING PROTEIN"/>
    <property type="match status" value="1"/>
</dbReference>
<sequence>MEEDKVNQAPSPFKNDEQHEKDDSIEKLSDIVVEKMELIEGIIPVRGHDMTLTIYKPSPTTPDEYMISDTGIVSAFPTPKKLLKVYIDKVYVNYYSAEVRKEQTTQDAFARTDEVADIKMPLINTIKELSTRAVVYVEYLSEGLGIPSSSIDAQYHRLRYASLLCKYGSEKVENGYFSENEDPPRPRSKFSPKEIDRVLHI</sequence>
<keyword evidence="3" id="KW-1185">Reference proteome</keyword>
<dbReference type="Gramene" id="PHT66326">
    <property type="protein sequence ID" value="PHT66326"/>
    <property type="gene ID" value="T459_30751"/>
</dbReference>
<dbReference type="AlphaFoldDB" id="A0A2G2Y984"/>
<comment type="caution">
    <text evidence="2">The sequence shown here is derived from an EMBL/GenBank/DDBJ whole genome shotgun (WGS) entry which is preliminary data.</text>
</comment>
<feature type="compositionally biased region" description="Basic and acidic residues" evidence="1">
    <location>
        <begin position="14"/>
        <end position="23"/>
    </location>
</feature>
<name>A0A2G2Y984_CAPAN</name>
<evidence type="ECO:0000313" key="2">
    <source>
        <dbReference type="EMBL" id="PHT66326.1"/>
    </source>
</evidence>
<dbReference type="Proteomes" id="UP000222542">
    <property type="component" value="Unassembled WGS sequence"/>
</dbReference>
<dbReference type="EMBL" id="AYRZ02000012">
    <property type="protein sequence ID" value="PHT66326.1"/>
    <property type="molecule type" value="Genomic_DNA"/>
</dbReference>
<protein>
    <submittedName>
        <fullName evidence="2">Uncharacterized protein</fullName>
    </submittedName>
</protein>
<reference evidence="2 3" key="1">
    <citation type="journal article" date="2014" name="Nat. Genet.">
        <title>Genome sequence of the hot pepper provides insights into the evolution of pungency in Capsicum species.</title>
        <authorList>
            <person name="Kim S."/>
            <person name="Park M."/>
            <person name="Yeom S.I."/>
            <person name="Kim Y.M."/>
            <person name="Lee J.M."/>
            <person name="Lee H.A."/>
            <person name="Seo E."/>
            <person name="Choi J."/>
            <person name="Cheong K."/>
            <person name="Kim K.T."/>
            <person name="Jung K."/>
            <person name="Lee G.W."/>
            <person name="Oh S.K."/>
            <person name="Bae C."/>
            <person name="Kim S.B."/>
            <person name="Lee H.Y."/>
            <person name="Kim S.Y."/>
            <person name="Kim M.S."/>
            <person name="Kang B.C."/>
            <person name="Jo Y.D."/>
            <person name="Yang H.B."/>
            <person name="Jeong H.J."/>
            <person name="Kang W.H."/>
            <person name="Kwon J.K."/>
            <person name="Shin C."/>
            <person name="Lim J.Y."/>
            <person name="Park J.H."/>
            <person name="Huh J.H."/>
            <person name="Kim J.S."/>
            <person name="Kim B.D."/>
            <person name="Cohen O."/>
            <person name="Paran I."/>
            <person name="Suh M.C."/>
            <person name="Lee S.B."/>
            <person name="Kim Y.K."/>
            <person name="Shin Y."/>
            <person name="Noh S.J."/>
            <person name="Park J."/>
            <person name="Seo Y.S."/>
            <person name="Kwon S.Y."/>
            <person name="Kim H.A."/>
            <person name="Park J.M."/>
            <person name="Kim H.J."/>
            <person name="Choi S.B."/>
            <person name="Bosland P.W."/>
            <person name="Reeves G."/>
            <person name="Jo S.H."/>
            <person name="Lee B.W."/>
            <person name="Cho H.T."/>
            <person name="Choi H.S."/>
            <person name="Lee M.S."/>
            <person name="Yu Y."/>
            <person name="Do Choi Y."/>
            <person name="Park B.S."/>
            <person name="van Deynze A."/>
            <person name="Ashrafi H."/>
            <person name="Hill T."/>
            <person name="Kim W.T."/>
            <person name="Pai H.S."/>
            <person name="Ahn H.K."/>
            <person name="Yeam I."/>
            <person name="Giovannoni J.J."/>
            <person name="Rose J.K."/>
            <person name="Sorensen I."/>
            <person name="Lee S.J."/>
            <person name="Kim R.W."/>
            <person name="Choi I.Y."/>
            <person name="Choi B.S."/>
            <person name="Lim J.S."/>
            <person name="Lee Y.H."/>
            <person name="Choi D."/>
        </authorList>
    </citation>
    <scope>NUCLEOTIDE SEQUENCE [LARGE SCALE GENOMIC DNA]</scope>
    <source>
        <strain evidence="3">cv. CM334</strain>
    </source>
</reference>
<reference evidence="2 3" key="2">
    <citation type="journal article" date="2017" name="Genome Biol.">
        <title>New reference genome sequences of hot pepper reveal the massive evolution of plant disease-resistance genes by retroduplication.</title>
        <authorList>
            <person name="Kim S."/>
            <person name="Park J."/>
            <person name="Yeom S.I."/>
            <person name="Kim Y.M."/>
            <person name="Seo E."/>
            <person name="Kim K.T."/>
            <person name="Kim M.S."/>
            <person name="Lee J.M."/>
            <person name="Cheong K."/>
            <person name="Shin H.S."/>
            <person name="Kim S.B."/>
            <person name="Han K."/>
            <person name="Lee J."/>
            <person name="Park M."/>
            <person name="Lee H.A."/>
            <person name="Lee H.Y."/>
            <person name="Lee Y."/>
            <person name="Oh S."/>
            <person name="Lee J.H."/>
            <person name="Choi E."/>
            <person name="Choi E."/>
            <person name="Lee S.E."/>
            <person name="Jeon J."/>
            <person name="Kim H."/>
            <person name="Choi G."/>
            <person name="Song H."/>
            <person name="Lee J."/>
            <person name="Lee S.C."/>
            <person name="Kwon J.K."/>
            <person name="Lee H.Y."/>
            <person name="Koo N."/>
            <person name="Hong Y."/>
            <person name="Kim R.W."/>
            <person name="Kang W.H."/>
            <person name="Huh J.H."/>
            <person name="Kang B.C."/>
            <person name="Yang T.J."/>
            <person name="Lee Y.H."/>
            <person name="Bennetzen J.L."/>
            <person name="Choi D."/>
        </authorList>
    </citation>
    <scope>NUCLEOTIDE SEQUENCE [LARGE SCALE GENOMIC DNA]</scope>
    <source>
        <strain evidence="3">cv. CM334</strain>
    </source>
</reference>
<gene>
    <name evidence="2" type="ORF">T459_30751</name>
</gene>
<proteinExistence type="predicted"/>
<organism evidence="2 3">
    <name type="scientific">Capsicum annuum</name>
    <name type="common">Capsicum pepper</name>
    <dbReference type="NCBI Taxonomy" id="4072"/>
    <lineage>
        <taxon>Eukaryota</taxon>
        <taxon>Viridiplantae</taxon>
        <taxon>Streptophyta</taxon>
        <taxon>Embryophyta</taxon>
        <taxon>Tracheophyta</taxon>
        <taxon>Spermatophyta</taxon>
        <taxon>Magnoliopsida</taxon>
        <taxon>eudicotyledons</taxon>
        <taxon>Gunneridae</taxon>
        <taxon>Pentapetalae</taxon>
        <taxon>asterids</taxon>
        <taxon>lamiids</taxon>
        <taxon>Solanales</taxon>
        <taxon>Solanaceae</taxon>
        <taxon>Solanoideae</taxon>
        <taxon>Capsiceae</taxon>
        <taxon>Capsicum</taxon>
    </lineage>
</organism>
<feature type="region of interest" description="Disordered" evidence="1">
    <location>
        <begin position="1"/>
        <end position="23"/>
    </location>
</feature>